<feature type="compositionally biased region" description="Low complexity" evidence="1">
    <location>
        <begin position="361"/>
        <end position="380"/>
    </location>
</feature>
<sequence length="380" mass="39873">MLVLVSALALLTPLAVANDVVSPQRAAAVSGSDFDPGMIISDSLFYDNSAMTAAQIQTFLDGKIGSCLTDRCLNVAVLPVTSRPASYSIDTGGLVCSAIAGGNLRVSELIYRTQVACNISAKVILVTLQKEQGLVTSRAPSDWALRAAMGMGCPDTAPCDDAFAGLATQIMSGARQLRVYKVGGFGRQPGAQYVQYHPNAGCGGTTVNVRNYATAALYNYTPYQPNAAALANLGGTGDGCSSYGNRNFWRFYNDWFGSPTGPLRSYTNETPYVIARTAAGDLMIYPATGKGGWVLPTVIGSGWGTMRLLAVGGDFTGDRLRDIVAVSDAGDLYLYRTDGYLAITGSKLVGGHWGTRSCSPRQATSTATGARTSSQSTPQA</sequence>
<dbReference type="InterPro" id="IPR028994">
    <property type="entry name" value="Integrin_alpha_N"/>
</dbReference>
<comment type="caution">
    <text evidence="3">The sequence shown here is derived from an EMBL/GenBank/DDBJ whole genome shotgun (WGS) entry which is preliminary data.</text>
</comment>
<dbReference type="RefSeq" id="WP_284297541.1">
    <property type="nucleotide sequence ID" value="NZ_BSVA01000001.1"/>
</dbReference>
<dbReference type="SUPFAM" id="SSF69318">
    <property type="entry name" value="Integrin alpha N-terminal domain"/>
    <property type="match status" value="1"/>
</dbReference>
<evidence type="ECO:0008006" key="5">
    <source>
        <dbReference type="Google" id="ProtNLM"/>
    </source>
</evidence>
<name>A0ABQ6JRZ3_9MICO</name>
<accession>A0ABQ6JRZ3</accession>
<evidence type="ECO:0000313" key="4">
    <source>
        <dbReference type="Proteomes" id="UP001157069"/>
    </source>
</evidence>
<evidence type="ECO:0000256" key="1">
    <source>
        <dbReference type="SAM" id="MobiDB-lite"/>
    </source>
</evidence>
<dbReference type="EMBL" id="BSVA01000001">
    <property type="protein sequence ID" value="GMA90005.1"/>
    <property type="molecule type" value="Genomic_DNA"/>
</dbReference>
<reference evidence="4" key="1">
    <citation type="journal article" date="2019" name="Int. J. Syst. Evol. Microbiol.">
        <title>The Global Catalogue of Microorganisms (GCM) 10K type strain sequencing project: providing services to taxonomists for standard genome sequencing and annotation.</title>
        <authorList>
            <consortium name="The Broad Institute Genomics Platform"/>
            <consortium name="The Broad Institute Genome Sequencing Center for Infectious Disease"/>
            <person name="Wu L."/>
            <person name="Ma J."/>
        </authorList>
    </citation>
    <scope>NUCLEOTIDE SEQUENCE [LARGE SCALE GENOMIC DNA]</scope>
    <source>
        <strain evidence="4">NBRC 108755</strain>
    </source>
</reference>
<feature type="signal peptide" evidence="2">
    <location>
        <begin position="1"/>
        <end position="17"/>
    </location>
</feature>
<keyword evidence="2" id="KW-0732">Signal</keyword>
<feature type="region of interest" description="Disordered" evidence="1">
    <location>
        <begin position="357"/>
        <end position="380"/>
    </location>
</feature>
<dbReference type="Proteomes" id="UP001157069">
    <property type="component" value="Unassembled WGS sequence"/>
</dbReference>
<organism evidence="3 4">
    <name type="scientific">Homoserinibacter gongjuensis</name>
    <dbReference type="NCBI Taxonomy" id="1162968"/>
    <lineage>
        <taxon>Bacteria</taxon>
        <taxon>Bacillati</taxon>
        <taxon>Actinomycetota</taxon>
        <taxon>Actinomycetes</taxon>
        <taxon>Micrococcales</taxon>
        <taxon>Microbacteriaceae</taxon>
        <taxon>Homoserinibacter</taxon>
    </lineage>
</organism>
<evidence type="ECO:0000313" key="3">
    <source>
        <dbReference type="EMBL" id="GMA90005.1"/>
    </source>
</evidence>
<keyword evidence="4" id="KW-1185">Reference proteome</keyword>
<gene>
    <name evidence="3" type="ORF">GCM10025869_05340</name>
</gene>
<proteinExistence type="predicted"/>
<feature type="chain" id="PRO_5046537578" description="VCBS repeat-containing protein" evidence="2">
    <location>
        <begin position="18"/>
        <end position="380"/>
    </location>
</feature>
<protein>
    <recommendedName>
        <fullName evidence="5">VCBS repeat-containing protein</fullName>
    </recommendedName>
</protein>
<evidence type="ECO:0000256" key="2">
    <source>
        <dbReference type="SAM" id="SignalP"/>
    </source>
</evidence>